<evidence type="ECO:0000256" key="5">
    <source>
        <dbReference type="ARBA" id="ARBA00022692"/>
    </source>
</evidence>
<dbReference type="PRINTS" id="PR01264">
    <property type="entry name" value="MECHCHANNEL"/>
</dbReference>
<dbReference type="PANTHER" id="PTHR30266:SF2">
    <property type="entry name" value="LARGE-CONDUCTANCE MECHANOSENSITIVE CHANNEL"/>
    <property type="match status" value="1"/>
</dbReference>
<comment type="function">
    <text evidence="10">Channel that opens in response to stretch forces in the membrane lipid bilayer. May participate in the regulation of osmotic pressure changes within the cell.</text>
</comment>
<dbReference type="Gene3D" id="1.10.1200.120">
    <property type="entry name" value="Large-conductance mechanosensitive channel, MscL, domain 1"/>
    <property type="match status" value="1"/>
</dbReference>
<reference evidence="11 12" key="1">
    <citation type="submission" date="2016-11" db="EMBL/GenBank/DDBJ databases">
        <authorList>
            <person name="Jaros S."/>
            <person name="Januszkiewicz K."/>
            <person name="Wedrychowicz H."/>
        </authorList>
    </citation>
    <scope>NUCLEOTIDE SEQUENCE [LARGE SCALE GENOMIC DNA]</scope>
    <source>
        <strain evidence="11 12">DSM 21425</strain>
    </source>
</reference>
<keyword evidence="12" id="KW-1185">Reference proteome</keyword>
<dbReference type="AlphaFoldDB" id="A0A1M6BT99"/>
<keyword evidence="4 10" id="KW-1003">Cell membrane</keyword>
<dbReference type="GO" id="GO:0005886">
    <property type="term" value="C:plasma membrane"/>
    <property type="evidence" value="ECO:0007669"/>
    <property type="project" value="UniProtKB-SubCell"/>
</dbReference>
<evidence type="ECO:0000256" key="8">
    <source>
        <dbReference type="ARBA" id="ARBA00023136"/>
    </source>
</evidence>
<dbReference type="EMBL" id="FQYY01000002">
    <property type="protein sequence ID" value="SHI51803.1"/>
    <property type="molecule type" value="Genomic_DNA"/>
</dbReference>
<name>A0A1M6BT99_9FLAO</name>
<dbReference type="NCBIfam" id="TIGR00220">
    <property type="entry name" value="mscL"/>
    <property type="match status" value="1"/>
</dbReference>
<proteinExistence type="inferred from homology"/>
<dbReference type="InterPro" id="IPR037673">
    <property type="entry name" value="MSC/AndL"/>
</dbReference>
<dbReference type="PANTHER" id="PTHR30266">
    <property type="entry name" value="MECHANOSENSITIVE CHANNEL MSCL"/>
    <property type="match status" value="1"/>
</dbReference>
<evidence type="ECO:0000256" key="1">
    <source>
        <dbReference type="ARBA" id="ARBA00004651"/>
    </source>
</evidence>
<keyword evidence="6 10" id="KW-1133">Transmembrane helix</keyword>
<sequence>MSKFFKEFKEFAIKGNMIDIAVGVIIGAAFNKVVDTLVKKIIMPPISLLTDDFNFESKKLILKEAVVQNNEIIKESVYIGYGELITVLINFFIVAWCVFLVVKISNRLRNKAEDVKNKKEVTPKDIELLADMKEIMKEQNELLKAKFNTNESK</sequence>
<dbReference type="Pfam" id="PF01741">
    <property type="entry name" value="MscL"/>
    <property type="match status" value="1"/>
</dbReference>
<comment type="similarity">
    <text evidence="2 10">Belongs to the MscL family.</text>
</comment>
<evidence type="ECO:0000256" key="10">
    <source>
        <dbReference type="HAMAP-Rule" id="MF_00115"/>
    </source>
</evidence>
<evidence type="ECO:0000313" key="12">
    <source>
        <dbReference type="Proteomes" id="UP000184225"/>
    </source>
</evidence>
<feature type="transmembrane region" description="Helical" evidence="10">
    <location>
        <begin position="78"/>
        <end position="102"/>
    </location>
</feature>
<comment type="subcellular location">
    <subcellularLocation>
        <location evidence="1 10">Cell membrane</location>
        <topology evidence="1 10">Multi-pass membrane protein</topology>
    </subcellularLocation>
</comment>
<dbReference type="SUPFAM" id="SSF81330">
    <property type="entry name" value="Gated mechanosensitive channel"/>
    <property type="match status" value="1"/>
</dbReference>
<dbReference type="OrthoDB" id="9810350at2"/>
<evidence type="ECO:0000256" key="4">
    <source>
        <dbReference type="ARBA" id="ARBA00022475"/>
    </source>
</evidence>
<evidence type="ECO:0000256" key="2">
    <source>
        <dbReference type="ARBA" id="ARBA00007254"/>
    </source>
</evidence>
<gene>
    <name evidence="10" type="primary">mscL</name>
    <name evidence="11" type="ORF">SAMN04488096_102204</name>
</gene>
<dbReference type="Proteomes" id="UP000184225">
    <property type="component" value="Unassembled WGS sequence"/>
</dbReference>
<keyword evidence="5 10" id="KW-0812">Transmembrane</keyword>
<keyword evidence="9 10" id="KW-0407">Ion channel</keyword>
<evidence type="ECO:0000256" key="7">
    <source>
        <dbReference type="ARBA" id="ARBA00023065"/>
    </source>
</evidence>
<dbReference type="PROSITE" id="PS01327">
    <property type="entry name" value="MSCL"/>
    <property type="match status" value="1"/>
</dbReference>
<comment type="subunit">
    <text evidence="10">Homopentamer.</text>
</comment>
<feature type="transmembrane region" description="Helical" evidence="10">
    <location>
        <begin position="12"/>
        <end position="30"/>
    </location>
</feature>
<organism evidence="11 12">
    <name type="scientific">Mesonia phycicola</name>
    <dbReference type="NCBI Taxonomy" id="579105"/>
    <lineage>
        <taxon>Bacteria</taxon>
        <taxon>Pseudomonadati</taxon>
        <taxon>Bacteroidota</taxon>
        <taxon>Flavobacteriia</taxon>
        <taxon>Flavobacteriales</taxon>
        <taxon>Flavobacteriaceae</taxon>
        <taxon>Mesonia</taxon>
    </lineage>
</organism>
<protein>
    <recommendedName>
        <fullName evidence="10">Large-conductance mechanosensitive channel</fullName>
    </recommendedName>
</protein>
<evidence type="ECO:0000313" key="11">
    <source>
        <dbReference type="EMBL" id="SHI51803.1"/>
    </source>
</evidence>
<dbReference type="InterPro" id="IPR019823">
    <property type="entry name" value="Mechanosensitive_channel_CS"/>
</dbReference>
<dbReference type="STRING" id="579105.SAMN04488096_102204"/>
<dbReference type="InterPro" id="IPR001185">
    <property type="entry name" value="MS_channel"/>
</dbReference>
<dbReference type="HAMAP" id="MF_00115">
    <property type="entry name" value="MscL"/>
    <property type="match status" value="1"/>
</dbReference>
<accession>A0A1M6BT99</accession>
<keyword evidence="3 10" id="KW-0813">Transport</keyword>
<keyword evidence="8 10" id="KW-0472">Membrane</keyword>
<dbReference type="GO" id="GO:0008381">
    <property type="term" value="F:mechanosensitive monoatomic ion channel activity"/>
    <property type="evidence" value="ECO:0007669"/>
    <property type="project" value="UniProtKB-UniRule"/>
</dbReference>
<dbReference type="InterPro" id="IPR036019">
    <property type="entry name" value="MscL_channel"/>
</dbReference>
<evidence type="ECO:0000256" key="3">
    <source>
        <dbReference type="ARBA" id="ARBA00022448"/>
    </source>
</evidence>
<dbReference type="RefSeq" id="WP_073148394.1">
    <property type="nucleotide sequence ID" value="NZ_FQYY01000002.1"/>
</dbReference>
<evidence type="ECO:0000256" key="9">
    <source>
        <dbReference type="ARBA" id="ARBA00023303"/>
    </source>
</evidence>
<evidence type="ECO:0000256" key="6">
    <source>
        <dbReference type="ARBA" id="ARBA00022989"/>
    </source>
</evidence>
<keyword evidence="7 10" id="KW-0406">Ion transport</keyword>